<accession>A0A0F9CP73</accession>
<reference evidence="1" key="1">
    <citation type="journal article" date="2015" name="Nature">
        <title>Complex archaea that bridge the gap between prokaryotes and eukaryotes.</title>
        <authorList>
            <person name="Spang A."/>
            <person name="Saw J.H."/>
            <person name="Jorgensen S.L."/>
            <person name="Zaremba-Niedzwiedzka K."/>
            <person name="Martijn J."/>
            <person name="Lind A.E."/>
            <person name="van Eijk R."/>
            <person name="Schleper C."/>
            <person name="Guy L."/>
            <person name="Ettema T.J."/>
        </authorList>
    </citation>
    <scope>NUCLEOTIDE SEQUENCE</scope>
</reference>
<proteinExistence type="predicted"/>
<organism evidence="1">
    <name type="scientific">marine sediment metagenome</name>
    <dbReference type="NCBI Taxonomy" id="412755"/>
    <lineage>
        <taxon>unclassified sequences</taxon>
        <taxon>metagenomes</taxon>
        <taxon>ecological metagenomes</taxon>
    </lineage>
</organism>
<dbReference type="AlphaFoldDB" id="A0A0F9CP73"/>
<protein>
    <submittedName>
        <fullName evidence="1">Uncharacterized protein</fullName>
    </submittedName>
</protein>
<comment type="caution">
    <text evidence="1">The sequence shown here is derived from an EMBL/GenBank/DDBJ whole genome shotgun (WGS) entry which is preliminary data.</text>
</comment>
<sequence length="67" mass="7251">MSHDWNKGDPPLGTDDMTVLLHATHMLSAPEDECGSRCSHGGVCTLTEHHSGQHDADGHCQWGKDVT</sequence>
<name>A0A0F9CP73_9ZZZZ</name>
<gene>
    <name evidence="1" type="ORF">LCGC14_2298030</name>
</gene>
<evidence type="ECO:0000313" key="1">
    <source>
        <dbReference type="EMBL" id="KKL51178.1"/>
    </source>
</evidence>
<dbReference type="EMBL" id="LAZR01032337">
    <property type="protein sequence ID" value="KKL51178.1"/>
    <property type="molecule type" value="Genomic_DNA"/>
</dbReference>